<dbReference type="Pfam" id="PF07534">
    <property type="entry name" value="TLD"/>
    <property type="match status" value="1"/>
</dbReference>
<feature type="region of interest" description="Disordered" evidence="1">
    <location>
        <begin position="81"/>
        <end position="118"/>
    </location>
</feature>
<protein>
    <recommendedName>
        <fullName evidence="2">TLDc domain-containing protein</fullName>
    </recommendedName>
</protein>
<evidence type="ECO:0000313" key="3">
    <source>
        <dbReference type="EMBL" id="KAK9959716.1"/>
    </source>
</evidence>
<evidence type="ECO:0000256" key="1">
    <source>
        <dbReference type="SAM" id="MobiDB-lite"/>
    </source>
</evidence>
<comment type="caution">
    <text evidence="3">The sequence shown here is derived from an EMBL/GenBank/DDBJ whole genome shotgun (WGS) entry which is preliminary data.</text>
</comment>
<accession>A0AAW1ZE21</accession>
<gene>
    <name evidence="3" type="ORF">ABG768_009821</name>
</gene>
<dbReference type="PROSITE" id="PS51886">
    <property type="entry name" value="TLDC"/>
    <property type="match status" value="1"/>
</dbReference>
<sequence>MDHRVQRDKCRASYFGNVKNRLGSKLPAGISQPPGFITAQCSGMLGKSVGEECVKGHHQIRNPKLRQYYLKEAAFPVKDPTTKTLESCRNNEHGLPKNKVSTSTATASDPHPRQEQNLDPALDIGVVGTATLVSPSTDAEYDKLTDVEAVPLPDGNVCLLALPSECSQGEGPAAVSCLKLFSRYITDRKGVVSGILLVTSSKIFFDPQKSHPLVQENGCEEYVFSCSVDDVASVSFYTDISHIHFSKTAYSCKPSKSKTHSHKKTCQSALEAIPAPESSISHDLTATLDAEEEDEVVGETGDMAEAERQLTLESGGMLTAAAATFCCGGPDSVQRGNKEYEHTDKSEQQSDLERQLLGPCTSKSSSGINRSLMFVRIRQKLQHGKKRAFSKTKILSRDAWFTMQQESSDELYAYMSQHRPDLCILEGGEEDEAERDEEDFVLLDEEEQEEEEGSPREGQAGEDWEMVSVEESGLKASVSTEPEGLSNILKQSVVLDAQQVREISRELPPRTIGRTWQLSYSTDKHGASLKTLYRKLSTTDSPVLILIKDHNQQVFGSFLSHPLHPSDAFYGTGETFLFLSHPRFKCFRWTGENSFFIKGDLDSFAIGGGSGHFGLWVDERLFLGRSNPCFTFNNCSLSETNDFTILELEAWTFG</sequence>
<dbReference type="GO" id="GO:0006979">
    <property type="term" value="P:response to oxidative stress"/>
    <property type="evidence" value="ECO:0007669"/>
    <property type="project" value="TreeGrafter"/>
</dbReference>
<dbReference type="GO" id="GO:0006357">
    <property type="term" value="P:regulation of transcription by RNA polymerase II"/>
    <property type="evidence" value="ECO:0007669"/>
    <property type="project" value="TreeGrafter"/>
</dbReference>
<evidence type="ECO:0000259" key="2">
    <source>
        <dbReference type="PROSITE" id="PS51886"/>
    </source>
</evidence>
<feature type="region of interest" description="Disordered" evidence="1">
    <location>
        <begin position="444"/>
        <end position="463"/>
    </location>
</feature>
<evidence type="ECO:0000313" key="4">
    <source>
        <dbReference type="Proteomes" id="UP001479290"/>
    </source>
</evidence>
<dbReference type="PANTHER" id="PTHR23354:SF120">
    <property type="entry name" value="OXIDATION RESISTANCE PROTEIN 1-LIKE ISOFORM X1"/>
    <property type="match status" value="1"/>
</dbReference>
<dbReference type="InterPro" id="IPR006571">
    <property type="entry name" value="TLDc_dom"/>
</dbReference>
<dbReference type="GO" id="GO:0005634">
    <property type="term" value="C:nucleus"/>
    <property type="evidence" value="ECO:0007669"/>
    <property type="project" value="TreeGrafter"/>
</dbReference>
<proteinExistence type="predicted"/>
<feature type="domain" description="TLDc" evidence="2">
    <location>
        <begin position="493"/>
        <end position="654"/>
    </location>
</feature>
<name>A0AAW1ZE21_CULAL</name>
<keyword evidence="4" id="KW-1185">Reference proteome</keyword>
<dbReference type="PANTHER" id="PTHR23354">
    <property type="entry name" value="NUCLEOLAR PROTEIN 7/ESTROGEN RECEPTOR COACTIVATOR-RELATED"/>
    <property type="match status" value="1"/>
</dbReference>
<dbReference type="Proteomes" id="UP001479290">
    <property type="component" value="Unassembled WGS sequence"/>
</dbReference>
<organism evidence="3 4">
    <name type="scientific">Culter alburnus</name>
    <name type="common">Topmouth culter</name>
    <dbReference type="NCBI Taxonomy" id="194366"/>
    <lineage>
        <taxon>Eukaryota</taxon>
        <taxon>Metazoa</taxon>
        <taxon>Chordata</taxon>
        <taxon>Craniata</taxon>
        <taxon>Vertebrata</taxon>
        <taxon>Euteleostomi</taxon>
        <taxon>Actinopterygii</taxon>
        <taxon>Neopterygii</taxon>
        <taxon>Teleostei</taxon>
        <taxon>Ostariophysi</taxon>
        <taxon>Cypriniformes</taxon>
        <taxon>Xenocyprididae</taxon>
        <taxon>Xenocypridinae</taxon>
        <taxon>Culter</taxon>
    </lineage>
</organism>
<dbReference type="EMBL" id="JAWDJR010000017">
    <property type="protein sequence ID" value="KAK9959716.1"/>
    <property type="molecule type" value="Genomic_DNA"/>
</dbReference>
<dbReference type="AlphaFoldDB" id="A0AAW1ZE21"/>
<reference evidence="3 4" key="1">
    <citation type="submission" date="2024-05" db="EMBL/GenBank/DDBJ databases">
        <title>A high-quality chromosomal-level genome assembly of Topmouth culter (Culter alburnus).</title>
        <authorList>
            <person name="Zhao H."/>
        </authorList>
    </citation>
    <scope>NUCLEOTIDE SEQUENCE [LARGE SCALE GENOMIC DNA]</scope>
    <source>
        <strain evidence="3">CATC2023</strain>
        <tissue evidence="3">Muscle</tissue>
    </source>
</reference>
<dbReference type="SMART" id="SM00584">
    <property type="entry name" value="TLDc"/>
    <property type="match status" value="1"/>
</dbReference>